<sequence>MVTADISENLVQTGNLSIDTPSVQIQNSDVPIGILVMKSGFVADIGEEYLRAFELALNNSPDSPIRPMIMDGGSEPTKAISSWKEMKESKPEIPTVITVASWTSNVVYPEASDMGIVQVALGSAAINQSSSSDRLIRFTPGVAQESPVLASYLNKFDRIAVIGGDNDYSNGYFSTLDALLPGKIILNIRYNQDSVETTLNYSEIIESNPDVIVLLSVSEGGEVIRLLREHNITTPFVGTRVIERNSLTEINSADGLIFTSPALNTSHPFFNQYFEKYGENSTFYGAEGYDAMSMLSSAVSECGDSSKCLYSWFENRTYNGTLGRVVFDDMGVASYPIAMKIVKDGKFEEYRE</sequence>
<dbReference type="PANTHER" id="PTHR30483:SF6">
    <property type="entry name" value="PERIPLASMIC BINDING PROTEIN OF ABC TRANSPORTER FOR NATURAL AMINO ACIDS"/>
    <property type="match status" value="1"/>
</dbReference>
<dbReference type="InterPro" id="IPR028081">
    <property type="entry name" value="Leu-bd"/>
</dbReference>
<dbReference type="Pfam" id="PF13458">
    <property type="entry name" value="Peripla_BP_6"/>
    <property type="match status" value="1"/>
</dbReference>
<dbReference type="OrthoDB" id="377064at2157"/>
<reference evidence="3 4" key="1">
    <citation type="submission" date="2018-05" db="EMBL/GenBank/DDBJ databases">
        <title>Draft genome of Methanospirillum stamsii Pt1.</title>
        <authorList>
            <person name="Dueholm M.S."/>
            <person name="Nielsen P.H."/>
            <person name="Bakmann L.F."/>
            <person name="Otzen D.E."/>
        </authorList>
    </citation>
    <scope>NUCLEOTIDE SEQUENCE [LARGE SCALE GENOMIC DNA]</scope>
    <source>
        <strain evidence="3 4">Pt1</strain>
    </source>
</reference>
<organism evidence="3 4">
    <name type="scientific">Methanospirillum stamsii</name>
    <dbReference type="NCBI Taxonomy" id="1277351"/>
    <lineage>
        <taxon>Archaea</taxon>
        <taxon>Methanobacteriati</taxon>
        <taxon>Methanobacteriota</taxon>
        <taxon>Stenosarchaea group</taxon>
        <taxon>Methanomicrobia</taxon>
        <taxon>Methanomicrobiales</taxon>
        <taxon>Methanospirillaceae</taxon>
        <taxon>Methanospirillum</taxon>
    </lineage>
</organism>
<evidence type="ECO:0000313" key="3">
    <source>
        <dbReference type="EMBL" id="PWR75082.1"/>
    </source>
</evidence>
<gene>
    <name evidence="3" type="ORF">DLD82_07570</name>
</gene>
<dbReference type="EMBL" id="QGMZ01000014">
    <property type="protein sequence ID" value="PWR75082.1"/>
    <property type="molecule type" value="Genomic_DNA"/>
</dbReference>
<accession>A0A2V2N4Q3</accession>
<keyword evidence="1" id="KW-0732">Signal</keyword>
<feature type="domain" description="Leucine-binding protein" evidence="2">
    <location>
        <begin position="30"/>
        <end position="329"/>
    </location>
</feature>
<dbReference type="AlphaFoldDB" id="A0A2V2N4Q3"/>
<dbReference type="Gene3D" id="3.40.50.2300">
    <property type="match status" value="2"/>
</dbReference>
<name>A0A2V2N4Q3_9EURY</name>
<proteinExistence type="predicted"/>
<dbReference type="InterPro" id="IPR028082">
    <property type="entry name" value="Peripla_BP_I"/>
</dbReference>
<dbReference type="Proteomes" id="UP000245934">
    <property type="component" value="Unassembled WGS sequence"/>
</dbReference>
<evidence type="ECO:0000313" key="4">
    <source>
        <dbReference type="Proteomes" id="UP000245934"/>
    </source>
</evidence>
<evidence type="ECO:0000256" key="1">
    <source>
        <dbReference type="ARBA" id="ARBA00022729"/>
    </source>
</evidence>
<keyword evidence="4" id="KW-1185">Reference proteome</keyword>
<evidence type="ECO:0000259" key="2">
    <source>
        <dbReference type="Pfam" id="PF13458"/>
    </source>
</evidence>
<dbReference type="PANTHER" id="PTHR30483">
    <property type="entry name" value="LEUCINE-SPECIFIC-BINDING PROTEIN"/>
    <property type="match status" value="1"/>
</dbReference>
<dbReference type="InterPro" id="IPR051010">
    <property type="entry name" value="BCAA_transport"/>
</dbReference>
<comment type="caution">
    <text evidence="3">The sequence shown here is derived from an EMBL/GenBank/DDBJ whole genome shotgun (WGS) entry which is preliminary data.</text>
</comment>
<protein>
    <submittedName>
        <fullName evidence="3">Branched-chain amino acid ABC transporter substrate-binding protein</fullName>
    </submittedName>
</protein>
<dbReference type="SUPFAM" id="SSF53822">
    <property type="entry name" value="Periplasmic binding protein-like I"/>
    <property type="match status" value="1"/>
</dbReference>